<dbReference type="CDD" id="cd17384">
    <property type="entry name" value="MFS_SLC18A1_2_VAT1_2"/>
    <property type="match status" value="1"/>
</dbReference>
<dbReference type="GO" id="GO:0030672">
    <property type="term" value="C:synaptic vesicle membrane"/>
    <property type="evidence" value="ECO:0007669"/>
    <property type="project" value="TreeGrafter"/>
</dbReference>
<feature type="transmembrane region" description="Helical" evidence="6">
    <location>
        <begin position="205"/>
        <end position="225"/>
    </location>
</feature>
<dbReference type="InterPro" id="IPR050930">
    <property type="entry name" value="MFS_Vesicular_Transporter"/>
</dbReference>
<dbReference type="PROSITE" id="PS50850">
    <property type="entry name" value="MFS"/>
    <property type="match status" value="1"/>
</dbReference>
<evidence type="ECO:0000259" key="7">
    <source>
        <dbReference type="PROSITE" id="PS50850"/>
    </source>
</evidence>
<sequence>MTNNSYKMNEETIKKTNQCLRCLKSRNMIILIVFIAITLDNVLLTTIVPIIPELLHFNRSSLQHNCTDDNCSNSGNHSVDDLHIKIGIMFTIKPLVQLIVNPFIGLITNRIGYTIPMFTGFVILFASTILFAFGNNYYLLLVARAVQGVGSACSSVSGMGMLASYFVDEVERGRAFALALSGLAIGVLIGPPYGGATYQFISREAPFLILAACAMIDGLLQLLALKPAVQRENQEGSSLLDLLKDPYILIAAGSITFGNMGIAVIEPTLPLWMKTTMNSTEWQQGVVFLPASISYLVGANIFGPISHRIGRGNSAGLGLVINAGCLVAIPFVKRMEHLIAPMFGIGFAIGMVDSSMMPIMGYLVDLRHTAVYGSVYAIADVGFCIGFVIGPVIGTSLVKAVGFRWMIWIIAIVCFLYAPLTLFLRKVQKKNDSSLEITVCKSIDSLTEQSSNDE</sequence>
<dbReference type="InterPro" id="IPR020846">
    <property type="entry name" value="MFS_dom"/>
</dbReference>
<dbReference type="FunFam" id="1.20.1250.20:FF:000145">
    <property type="entry name" value="Chromaffin granule amine transporter"/>
    <property type="match status" value="1"/>
</dbReference>
<dbReference type="GO" id="GO:0015842">
    <property type="term" value="P:aminergic neurotransmitter loading into synaptic vesicle"/>
    <property type="evidence" value="ECO:0007669"/>
    <property type="project" value="TreeGrafter"/>
</dbReference>
<feature type="transmembrane region" description="Helical" evidence="6">
    <location>
        <begin position="82"/>
        <end position="104"/>
    </location>
</feature>
<evidence type="ECO:0000256" key="4">
    <source>
        <dbReference type="ARBA" id="ARBA00022989"/>
    </source>
</evidence>
<feature type="transmembrane region" description="Helical" evidence="6">
    <location>
        <begin position="28"/>
        <end position="51"/>
    </location>
</feature>
<keyword evidence="4 6" id="KW-1133">Transmembrane helix</keyword>
<evidence type="ECO:0000256" key="6">
    <source>
        <dbReference type="SAM" id="Phobius"/>
    </source>
</evidence>
<reference evidence="8" key="2">
    <citation type="submission" date="2009-03" db="EMBL/GenBank/DDBJ databases">
        <authorList>
            <person name="Gang L."/>
        </authorList>
    </citation>
    <scope>NUCLEOTIDE SEQUENCE</scope>
    <source>
        <strain evidence="8">Anhui</strain>
    </source>
</reference>
<name>C7TYG6_SCHJA</name>
<dbReference type="GO" id="GO:0005335">
    <property type="term" value="F:serotonin:sodium:chloride symporter activity"/>
    <property type="evidence" value="ECO:0007669"/>
    <property type="project" value="TreeGrafter"/>
</dbReference>
<dbReference type="AlphaFoldDB" id="C7TYG6"/>
<feature type="domain" description="Major facilitator superfamily (MFS) profile" evidence="7">
    <location>
        <begin position="26"/>
        <end position="429"/>
    </location>
</feature>
<dbReference type="GO" id="GO:0043195">
    <property type="term" value="C:terminal bouton"/>
    <property type="evidence" value="ECO:0007669"/>
    <property type="project" value="TreeGrafter"/>
</dbReference>
<dbReference type="SUPFAM" id="SSF103473">
    <property type="entry name" value="MFS general substrate transporter"/>
    <property type="match status" value="1"/>
</dbReference>
<evidence type="ECO:0000256" key="1">
    <source>
        <dbReference type="ARBA" id="ARBA00004141"/>
    </source>
</evidence>
<comment type="subcellular location">
    <subcellularLocation>
        <location evidence="1">Membrane</location>
        <topology evidence="1">Multi-pass membrane protein</topology>
    </subcellularLocation>
</comment>
<dbReference type="PANTHER" id="PTHR23506:SF23">
    <property type="entry name" value="GH10249P"/>
    <property type="match status" value="1"/>
</dbReference>
<reference evidence="8" key="1">
    <citation type="journal article" date="2009" name="Nature">
        <title>The Schistosoma japonicum genome reveals features of host-parasite interplay.</title>
        <authorList>
            <person name="Liu F."/>
            <person name="Zhou Y."/>
            <person name="Wang Z.Q."/>
            <person name="Lu G."/>
            <person name="Zheng H."/>
            <person name="Brindley P.J."/>
            <person name="McManus D.P."/>
            <person name="Blair D."/>
            <person name="Zhang Q.H."/>
            <person name="Zhong Y."/>
            <person name="Wang S."/>
            <person name="Han Z.G."/>
            <person name="Chen Z."/>
        </authorList>
    </citation>
    <scope>NUCLEOTIDE SEQUENCE</scope>
    <source>
        <strain evidence="8">Anhui</strain>
    </source>
</reference>
<dbReference type="EMBL" id="FN326918">
    <property type="protein sequence ID" value="CAX82642.1"/>
    <property type="molecule type" value="mRNA"/>
</dbReference>
<feature type="transmembrane region" description="Helical" evidence="6">
    <location>
        <begin position="285"/>
        <end position="303"/>
    </location>
</feature>
<dbReference type="PANTHER" id="PTHR23506">
    <property type="entry name" value="GH10249P"/>
    <property type="match status" value="1"/>
</dbReference>
<keyword evidence="5 6" id="KW-0472">Membrane</keyword>
<evidence type="ECO:0000256" key="5">
    <source>
        <dbReference type="ARBA" id="ARBA00023136"/>
    </source>
</evidence>
<dbReference type="InterPro" id="IPR036259">
    <property type="entry name" value="MFS_trans_sf"/>
</dbReference>
<proteinExistence type="evidence at transcript level"/>
<feature type="transmembrane region" description="Helical" evidence="6">
    <location>
        <begin position="315"/>
        <end position="332"/>
    </location>
</feature>
<evidence type="ECO:0000313" key="8">
    <source>
        <dbReference type="EMBL" id="CAX82642.1"/>
    </source>
</evidence>
<feature type="transmembrane region" description="Helical" evidence="6">
    <location>
        <begin position="174"/>
        <end position="193"/>
    </location>
</feature>
<keyword evidence="3 6" id="KW-0812">Transmembrane</keyword>
<dbReference type="InterPro" id="IPR011701">
    <property type="entry name" value="MFS"/>
</dbReference>
<feature type="transmembrane region" description="Helical" evidence="6">
    <location>
        <begin position="111"/>
        <end position="133"/>
    </location>
</feature>
<accession>C7TYG6</accession>
<protein>
    <submittedName>
        <fullName evidence="8">Synaptic vesicular amine transporter</fullName>
    </submittedName>
</protein>
<keyword evidence="2" id="KW-0813">Transport</keyword>
<dbReference type="Pfam" id="PF07690">
    <property type="entry name" value="MFS_1"/>
    <property type="match status" value="1"/>
</dbReference>
<feature type="transmembrane region" description="Helical" evidence="6">
    <location>
        <begin position="246"/>
        <end position="265"/>
    </location>
</feature>
<evidence type="ECO:0000256" key="3">
    <source>
        <dbReference type="ARBA" id="ARBA00022692"/>
    </source>
</evidence>
<feature type="transmembrane region" description="Helical" evidence="6">
    <location>
        <begin position="145"/>
        <end position="167"/>
    </location>
</feature>
<feature type="transmembrane region" description="Helical" evidence="6">
    <location>
        <begin position="338"/>
        <end position="364"/>
    </location>
</feature>
<organism evidence="8">
    <name type="scientific">Schistosoma japonicum</name>
    <name type="common">Blood fluke</name>
    <dbReference type="NCBI Taxonomy" id="6182"/>
    <lineage>
        <taxon>Eukaryota</taxon>
        <taxon>Metazoa</taxon>
        <taxon>Spiralia</taxon>
        <taxon>Lophotrochozoa</taxon>
        <taxon>Platyhelminthes</taxon>
        <taxon>Trematoda</taxon>
        <taxon>Digenea</taxon>
        <taxon>Strigeidida</taxon>
        <taxon>Schistosomatoidea</taxon>
        <taxon>Schistosomatidae</taxon>
        <taxon>Schistosoma</taxon>
    </lineage>
</organism>
<evidence type="ECO:0000256" key="2">
    <source>
        <dbReference type="ARBA" id="ARBA00022448"/>
    </source>
</evidence>
<feature type="transmembrane region" description="Helical" evidence="6">
    <location>
        <begin position="371"/>
        <end position="393"/>
    </location>
</feature>
<dbReference type="Gene3D" id="1.20.1250.20">
    <property type="entry name" value="MFS general substrate transporter like domains"/>
    <property type="match status" value="2"/>
</dbReference>
<feature type="transmembrane region" description="Helical" evidence="6">
    <location>
        <begin position="405"/>
        <end position="424"/>
    </location>
</feature>